<accession>A0ABT3FTE4</accession>
<dbReference type="InterPro" id="IPR053143">
    <property type="entry name" value="Arylsulfate_ST"/>
</dbReference>
<organism evidence="3 4">
    <name type="scientific">Luteolibacter flavescens</name>
    <dbReference type="NCBI Taxonomy" id="1859460"/>
    <lineage>
        <taxon>Bacteria</taxon>
        <taxon>Pseudomonadati</taxon>
        <taxon>Verrucomicrobiota</taxon>
        <taxon>Verrucomicrobiia</taxon>
        <taxon>Verrucomicrobiales</taxon>
        <taxon>Verrucomicrobiaceae</taxon>
        <taxon>Luteolibacter</taxon>
    </lineage>
</organism>
<dbReference type="SUPFAM" id="SSF50998">
    <property type="entry name" value="Quinoprotein alcohol dehydrogenase-like"/>
    <property type="match status" value="1"/>
</dbReference>
<dbReference type="PANTHER" id="PTHR35340:SF5">
    <property type="entry name" value="ASST-DOMAIN-CONTAINING PROTEIN"/>
    <property type="match status" value="1"/>
</dbReference>
<dbReference type="InterPro" id="IPR002372">
    <property type="entry name" value="PQQ_rpt_dom"/>
</dbReference>
<evidence type="ECO:0000313" key="3">
    <source>
        <dbReference type="EMBL" id="MCW1886838.1"/>
    </source>
</evidence>
<dbReference type="RefSeq" id="WP_264502791.1">
    <property type="nucleotide sequence ID" value="NZ_JAPDDS010000012.1"/>
</dbReference>
<dbReference type="EMBL" id="JAPDDS010000012">
    <property type="protein sequence ID" value="MCW1886838.1"/>
    <property type="molecule type" value="Genomic_DNA"/>
</dbReference>
<feature type="domain" description="Pyrrolo-quinoline quinone repeat" evidence="2">
    <location>
        <begin position="34"/>
        <end position="283"/>
    </location>
</feature>
<feature type="chain" id="PRO_5045524821" evidence="1">
    <location>
        <begin position="19"/>
        <end position="302"/>
    </location>
</feature>
<evidence type="ECO:0000313" key="4">
    <source>
        <dbReference type="Proteomes" id="UP001207930"/>
    </source>
</evidence>
<dbReference type="PANTHER" id="PTHR35340">
    <property type="entry name" value="PQQ ENZYME REPEAT PROTEIN-RELATED"/>
    <property type="match status" value="1"/>
</dbReference>
<dbReference type="Proteomes" id="UP001207930">
    <property type="component" value="Unassembled WGS sequence"/>
</dbReference>
<keyword evidence="4" id="KW-1185">Reference proteome</keyword>
<comment type="caution">
    <text evidence="3">The sequence shown here is derived from an EMBL/GenBank/DDBJ whole genome shotgun (WGS) entry which is preliminary data.</text>
</comment>
<dbReference type="InterPro" id="IPR015943">
    <property type="entry name" value="WD40/YVTN_repeat-like_dom_sf"/>
</dbReference>
<evidence type="ECO:0000259" key="2">
    <source>
        <dbReference type="Pfam" id="PF13360"/>
    </source>
</evidence>
<dbReference type="Gene3D" id="2.130.10.10">
    <property type="entry name" value="YVTN repeat-like/Quinoprotein amine dehydrogenase"/>
    <property type="match status" value="2"/>
</dbReference>
<protein>
    <submittedName>
        <fullName evidence="3">PQQ-binding-like beta-propeller repeat protein</fullName>
    </submittedName>
</protein>
<feature type="signal peptide" evidence="1">
    <location>
        <begin position="1"/>
        <end position="18"/>
    </location>
</feature>
<dbReference type="InterPro" id="IPR011047">
    <property type="entry name" value="Quinoprotein_ADH-like_sf"/>
</dbReference>
<gene>
    <name evidence="3" type="ORF">OKA04_19010</name>
</gene>
<proteinExistence type="predicted"/>
<reference evidence="3 4" key="1">
    <citation type="submission" date="2022-10" db="EMBL/GenBank/DDBJ databases">
        <title>Luteolibacter flavescens strain MCCC 1K03193, whole genome shotgun sequencing project.</title>
        <authorList>
            <person name="Zhao G."/>
            <person name="Shen L."/>
        </authorList>
    </citation>
    <scope>NUCLEOTIDE SEQUENCE [LARGE SCALE GENOMIC DNA]</scope>
    <source>
        <strain evidence="3 4">MCCC 1K03193</strain>
    </source>
</reference>
<dbReference type="Pfam" id="PF13360">
    <property type="entry name" value="PQQ_2"/>
    <property type="match status" value="1"/>
</dbReference>
<name>A0ABT3FTE4_9BACT</name>
<sequence>MIVRSALALLLLASAADARDVLLQGKGKLTLWSDGKIAWEMPWGSIHDLHRGDDGKIYVQKDMREVCAIDPAEKKVVWSYDSTKSNGNEGKRLEVHAFQPLKDGHLMIAESGVGRIIEVDREGKLLKEITLKRDHPDAHRDTRLARKLDNGHYLVCQEGDGAVREYDADGKLVWDFPVPMFGKEAKGGHGPEGFGNCTFGAVRLKNGNTLLTTGNGHSVLEVTPEKEIVWKIEQKDLPGITLAWVTTIQVLPNGNYVIGNCHAGPGQPILIEIEPKTKKVVWQLDGFEDFGNDVSNTLVVKP</sequence>
<keyword evidence="1" id="KW-0732">Signal</keyword>
<evidence type="ECO:0000256" key="1">
    <source>
        <dbReference type="SAM" id="SignalP"/>
    </source>
</evidence>